<evidence type="ECO:0000313" key="3">
    <source>
        <dbReference type="Proteomes" id="UP001596540"/>
    </source>
</evidence>
<evidence type="ECO:0000259" key="1">
    <source>
        <dbReference type="Pfam" id="PF13577"/>
    </source>
</evidence>
<dbReference type="Proteomes" id="UP001596540">
    <property type="component" value="Unassembled WGS sequence"/>
</dbReference>
<accession>A0ABW2KBL3</accession>
<keyword evidence="3" id="KW-1185">Reference proteome</keyword>
<comment type="caution">
    <text evidence="2">The sequence shown here is derived from an EMBL/GenBank/DDBJ whole genome shotgun (WGS) entry which is preliminary data.</text>
</comment>
<name>A0ABW2KBL3_9ACTN</name>
<dbReference type="Gene3D" id="3.10.450.50">
    <property type="match status" value="1"/>
</dbReference>
<proteinExistence type="predicted"/>
<dbReference type="SUPFAM" id="SSF54427">
    <property type="entry name" value="NTF2-like"/>
    <property type="match status" value="1"/>
</dbReference>
<dbReference type="RefSeq" id="WP_379868391.1">
    <property type="nucleotide sequence ID" value="NZ_JBHTBH010000001.1"/>
</dbReference>
<gene>
    <name evidence="2" type="ORF">ACFQRF_02415</name>
</gene>
<dbReference type="InterPro" id="IPR037401">
    <property type="entry name" value="SnoaL-like"/>
</dbReference>
<reference evidence="3" key="1">
    <citation type="journal article" date="2019" name="Int. J. Syst. Evol. Microbiol.">
        <title>The Global Catalogue of Microorganisms (GCM) 10K type strain sequencing project: providing services to taxonomists for standard genome sequencing and annotation.</title>
        <authorList>
            <consortium name="The Broad Institute Genomics Platform"/>
            <consortium name="The Broad Institute Genome Sequencing Center for Infectious Disease"/>
            <person name="Wu L."/>
            <person name="Ma J."/>
        </authorList>
    </citation>
    <scope>NUCLEOTIDE SEQUENCE [LARGE SCALE GENOMIC DNA]</scope>
    <source>
        <strain evidence="3">CGMCC 4.7382</strain>
    </source>
</reference>
<dbReference type="EMBL" id="JBHTBH010000001">
    <property type="protein sequence ID" value="MFC7326584.1"/>
    <property type="molecule type" value="Genomic_DNA"/>
</dbReference>
<protein>
    <submittedName>
        <fullName evidence="2">Nuclear transport factor 2 family protein</fullName>
    </submittedName>
</protein>
<organism evidence="2 3">
    <name type="scientific">Marinactinospora rubrisoli</name>
    <dbReference type="NCBI Taxonomy" id="2715399"/>
    <lineage>
        <taxon>Bacteria</taxon>
        <taxon>Bacillati</taxon>
        <taxon>Actinomycetota</taxon>
        <taxon>Actinomycetes</taxon>
        <taxon>Streptosporangiales</taxon>
        <taxon>Nocardiopsidaceae</taxon>
        <taxon>Marinactinospora</taxon>
    </lineage>
</organism>
<evidence type="ECO:0000313" key="2">
    <source>
        <dbReference type="EMBL" id="MFC7326584.1"/>
    </source>
</evidence>
<feature type="domain" description="SnoaL-like" evidence="1">
    <location>
        <begin position="3"/>
        <end position="122"/>
    </location>
</feature>
<dbReference type="CDD" id="cd00531">
    <property type="entry name" value="NTF2_like"/>
    <property type="match status" value="1"/>
</dbReference>
<dbReference type="InterPro" id="IPR032710">
    <property type="entry name" value="NTF2-like_dom_sf"/>
</dbReference>
<sequence length="133" mass="14953">MSEITDRLEIAELFARLSRLLDEARHDDAGTVYTDDVVVRSPRGLLRGVDEVTAHLRAHQLPGERTQHVHGDILVTVDGDHASASANQLVYFYRDGRPPHRESGVRLRYTAVRTPDGWRFDTAHIAVAFQRAA</sequence>
<dbReference type="Pfam" id="PF13577">
    <property type="entry name" value="SnoaL_4"/>
    <property type="match status" value="1"/>
</dbReference>